<evidence type="ECO:0000313" key="4">
    <source>
        <dbReference type="Proteomes" id="UP000821853"/>
    </source>
</evidence>
<comment type="similarity">
    <text evidence="1">Belongs to the peptidase M13 family.</text>
</comment>
<dbReference type="InterPro" id="IPR000718">
    <property type="entry name" value="Peptidase_M13"/>
</dbReference>
<dbReference type="PANTHER" id="PTHR11733:SF241">
    <property type="entry name" value="GH26575P-RELATED"/>
    <property type="match status" value="1"/>
</dbReference>
<dbReference type="Gene3D" id="3.40.390.10">
    <property type="entry name" value="Collagenase (Catalytic Domain)"/>
    <property type="match status" value="2"/>
</dbReference>
<evidence type="ECO:0000313" key="3">
    <source>
        <dbReference type="EMBL" id="KAH9366372.1"/>
    </source>
</evidence>
<proteinExistence type="inferred from homology"/>
<dbReference type="InterPro" id="IPR042089">
    <property type="entry name" value="Peptidase_M13_dom_2"/>
</dbReference>
<dbReference type="Gene3D" id="1.10.1380.10">
    <property type="entry name" value="Neutral endopeptidase , domain2"/>
    <property type="match status" value="1"/>
</dbReference>
<dbReference type="InterPro" id="IPR008753">
    <property type="entry name" value="Peptidase_M13_N"/>
</dbReference>
<feature type="domain" description="Peptidase M13 N-terminal" evidence="2">
    <location>
        <begin position="35"/>
        <end position="385"/>
    </location>
</feature>
<name>A0A9J6FWD8_HAELO</name>
<evidence type="ECO:0000259" key="2">
    <source>
        <dbReference type="Pfam" id="PF05649"/>
    </source>
</evidence>
<comment type="caution">
    <text evidence="3">The sequence shown here is derived from an EMBL/GenBank/DDBJ whole genome shotgun (WGS) entry which is preliminary data.</text>
</comment>
<dbReference type="Proteomes" id="UP000821853">
    <property type="component" value="Chromosome 2"/>
</dbReference>
<dbReference type="GO" id="GO:0005886">
    <property type="term" value="C:plasma membrane"/>
    <property type="evidence" value="ECO:0007669"/>
    <property type="project" value="TreeGrafter"/>
</dbReference>
<dbReference type="OrthoDB" id="6514562at2759"/>
<gene>
    <name evidence="3" type="ORF">HPB48_018133</name>
</gene>
<dbReference type="SUPFAM" id="SSF55486">
    <property type="entry name" value="Metalloproteases ('zincins'), catalytic domain"/>
    <property type="match status" value="2"/>
</dbReference>
<dbReference type="OMA" id="CVQFCSH"/>
<accession>A0A9J6FWD8</accession>
<dbReference type="EMBL" id="JABSTR010000004">
    <property type="protein sequence ID" value="KAH9366372.1"/>
    <property type="molecule type" value="Genomic_DNA"/>
</dbReference>
<dbReference type="AlphaFoldDB" id="A0A9J6FWD8"/>
<dbReference type="Pfam" id="PF05649">
    <property type="entry name" value="Peptidase_M13_N"/>
    <property type="match status" value="1"/>
</dbReference>
<dbReference type="InterPro" id="IPR024079">
    <property type="entry name" value="MetalloPept_cat_dom_sf"/>
</dbReference>
<protein>
    <recommendedName>
        <fullName evidence="2">Peptidase M13 N-terminal domain-containing protein</fullName>
    </recommendedName>
</protein>
<evidence type="ECO:0000256" key="1">
    <source>
        <dbReference type="ARBA" id="ARBA00007357"/>
    </source>
</evidence>
<organism evidence="3 4">
    <name type="scientific">Haemaphysalis longicornis</name>
    <name type="common">Bush tick</name>
    <dbReference type="NCBI Taxonomy" id="44386"/>
    <lineage>
        <taxon>Eukaryota</taxon>
        <taxon>Metazoa</taxon>
        <taxon>Ecdysozoa</taxon>
        <taxon>Arthropoda</taxon>
        <taxon>Chelicerata</taxon>
        <taxon>Arachnida</taxon>
        <taxon>Acari</taxon>
        <taxon>Parasitiformes</taxon>
        <taxon>Ixodida</taxon>
        <taxon>Ixodoidea</taxon>
        <taxon>Ixodidae</taxon>
        <taxon>Haemaphysalinae</taxon>
        <taxon>Haemaphysalis</taxon>
    </lineage>
</organism>
<keyword evidence="4" id="KW-1185">Reference proteome</keyword>
<dbReference type="GO" id="GO:0004222">
    <property type="term" value="F:metalloendopeptidase activity"/>
    <property type="evidence" value="ECO:0007669"/>
    <property type="project" value="InterPro"/>
</dbReference>
<reference evidence="3 4" key="1">
    <citation type="journal article" date="2020" name="Cell">
        <title>Large-Scale Comparative Analyses of Tick Genomes Elucidate Their Genetic Diversity and Vector Capacities.</title>
        <authorList>
            <consortium name="Tick Genome and Microbiome Consortium (TIGMIC)"/>
            <person name="Jia N."/>
            <person name="Wang J."/>
            <person name="Shi W."/>
            <person name="Du L."/>
            <person name="Sun Y."/>
            <person name="Zhan W."/>
            <person name="Jiang J.F."/>
            <person name="Wang Q."/>
            <person name="Zhang B."/>
            <person name="Ji P."/>
            <person name="Bell-Sakyi L."/>
            <person name="Cui X.M."/>
            <person name="Yuan T.T."/>
            <person name="Jiang B.G."/>
            <person name="Yang W.F."/>
            <person name="Lam T.T."/>
            <person name="Chang Q.C."/>
            <person name="Ding S.J."/>
            <person name="Wang X.J."/>
            <person name="Zhu J.G."/>
            <person name="Ruan X.D."/>
            <person name="Zhao L."/>
            <person name="Wei J.T."/>
            <person name="Ye R.Z."/>
            <person name="Que T.C."/>
            <person name="Du C.H."/>
            <person name="Zhou Y.H."/>
            <person name="Cheng J.X."/>
            <person name="Dai P.F."/>
            <person name="Guo W.B."/>
            <person name="Han X.H."/>
            <person name="Huang E.J."/>
            <person name="Li L.F."/>
            <person name="Wei W."/>
            <person name="Gao Y.C."/>
            <person name="Liu J.Z."/>
            <person name="Shao H.Z."/>
            <person name="Wang X."/>
            <person name="Wang C.C."/>
            <person name="Yang T.C."/>
            <person name="Huo Q.B."/>
            <person name="Li W."/>
            <person name="Chen H.Y."/>
            <person name="Chen S.E."/>
            <person name="Zhou L.G."/>
            <person name="Ni X.B."/>
            <person name="Tian J.H."/>
            <person name="Sheng Y."/>
            <person name="Liu T."/>
            <person name="Pan Y.S."/>
            <person name="Xia L.Y."/>
            <person name="Li J."/>
            <person name="Zhao F."/>
            <person name="Cao W.C."/>
        </authorList>
    </citation>
    <scope>NUCLEOTIDE SEQUENCE [LARGE SCALE GENOMIC DNA]</scope>
    <source>
        <strain evidence="3">HaeL-2018</strain>
    </source>
</reference>
<dbReference type="GO" id="GO:0016485">
    <property type="term" value="P:protein processing"/>
    <property type="evidence" value="ECO:0007669"/>
    <property type="project" value="TreeGrafter"/>
</dbReference>
<sequence length="626" mass="71387">MGDRKSGEYPSTCRTEGCALIDSEMKLLVRLDLDPCQDYYHYVCGRWTGAKDRYSSFVNDQTSSTKAAVVAHLKRLLTTGHGPDVITASMVSVYNSCAEHLATRKSLESITDEVLNALDIRLPLWRVTTVAGLFPRLVEFSLLYKLHSVFSLSLDYPSWLLRLGTGKVGRNISATVYTLDKLYAYFETMVRALSKAPAAQGLLRELVKLDESIHEATKFAEKAETTLAVSQLKLRGVPDVLWVTSVNRVFLQRSDMSSATLVVVKDIKSIRNAFVALSESVVEVVGTYLVILVTSEVIRYEYYERYAEVQQRTEWMFVVCTELLSSLFPKHYAMLEAKALPRDSLRDSRRRLLEEAKKHLTAYLNDSRALDIPTKERVIEQVRQIGIVSFQPDPVQDVSEDHFNVSDSYIVNLFISKRNEAMEPATNESLRRRHWRSLARMQWRGSFSYVSSFGGIVVACQNLVPIPLFASTISRDVFGYTLVLSRFVRELLVALPPAVTNADDVCPFVGDSRLATFDEHLRVELLRDVKAAVVAYRAYRKRKKYWDRVAAGGHVSFDRNFFQAFCVQFCSHPVLEQKPFTLRMRDRCQVSVRSLPEFWKAYDCPDAERSRWASRQCSLTNRTLRS</sequence>
<dbReference type="PANTHER" id="PTHR11733">
    <property type="entry name" value="ZINC METALLOPROTEASE FAMILY M13 NEPRILYSIN-RELATED"/>
    <property type="match status" value="1"/>
</dbReference>
<dbReference type="VEuPathDB" id="VectorBase:HLOH_055897"/>
<dbReference type="PROSITE" id="PS51885">
    <property type="entry name" value="NEPRILYSIN"/>
    <property type="match status" value="1"/>
</dbReference>